<dbReference type="InterPro" id="IPR036056">
    <property type="entry name" value="Fibrinogen-like_C"/>
</dbReference>
<dbReference type="Proteomes" id="UP001152747">
    <property type="component" value="Unassembled WGS sequence"/>
</dbReference>
<dbReference type="SUPFAM" id="SSF56496">
    <property type="entry name" value="Fibrinogen C-terminal domain-like"/>
    <property type="match status" value="1"/>
</dbReference>
<comment type="caution">
    <text evidence="4">The sequence shown here is derived from an EMBL/GenBank/DDBJ whole genome shotgun (WGS) entry which is preliminary data.</text>
</comment>
<dbReference type="PROSITE" id="PS00514">
    <property type="entry name" value="FIBRINOGEN_C_1"/>
    <property type="match status" value="1"/>
</dbReference>
<evidence type="ECO:0000313" key="5">
    <source>
        <dbReference type="Proteomes" id="UP001152747"/>
    </source>
</evidence>
<dbReference type="SMART" id="SM00034">
    <property type="entry name" value="CLECT"/>
    <property type="match status" value="1"/>
</dbReference>
<keyword evidence="1" id="KW-1015">Disulfide bond</keyword>
<proteinExistence type="predicted"/>
<evidence type="ECO:0000259" key="2">
    <source>
        <dbReference type="PROSITE" id="PS50041"/>
    </source>
</evidence>
<dbReference type="InterPro" id="IPR001304">
    <property type="entry name" value="C-type_lectin-like"/>
</dbReference>
<dbReference type="OrthoDB" id="7972392at2759"/>
<name>A0A9P1IVG6_9PELO</name>
<dbReference type="InterPro" id="IPR002181">
    <property type="entry name" value="Fibrinogen_a/b/g_C_dom"/>
</dbReference>
<dbReference type="SUPFAM" id="SSF56436">
    <property type="entry name" value="C-type lectin-like"/>
    <property type="match status" value="1"/>
</dbReference>
<dbReference type="PANTHER" id="PTHR19143:SF327">
    <property type="entry name" value="FI21813P1-RELATED"/>
    <property type="match status" value="1"/>
</dbReference>
<dbReference type="InterPro" id="IPR014716">
    <property type="entry name" value="Fibrinogen_a/b/g_C_1"/>
</dbReference>
<dbReference type="InterPro" id="IPR050373">
    <property type="entry name" value="Fibrinogen_C-term_domain"/>
</dbReference>
<dbReference type="Pfam" id="PF00059">
    <property type="entry name" value="Lectin_C"/>
    <property type="match status" value="1"/>
</dbReference>
<evidence type="ECO:0000313" key="4">
    <source>
        <dbReference type="EMBL" id="CAI5451982.1"/>
    </source>
</evidence>
<dbReference type="GO" id="GO:0005615">
    <property type="term" value="C:extracellular space"/>
    <property type="evidence" value="ECO:0007669"/>
    <property type="project" value="TreeGrafter"/>
</dbReference>
<accession>A0A9P1IVG6</accession>
<dbReference type="EMBL" id="CANHGI010000005">
    <property type="protein sequence ID" value="CAI5451982.1"/>
    <property type="molecule type" value="Genomic_DNA"/>
</dbReference>
<gene>
    <name evidence="4" type="ORF">CAMP_LOCUS14619</name>
</gene>
<dbReference type="InterPro" id="IPR016187">
    <property type="entry name" value="CTDL_fold"/>
</dbReference>
<reference evidence="4" key="1">
    <citation type="submission" date="2022-11" db="EMBL/GenBank/DDBJ databases">
        <authorList>
            <person name="Kikuchi T."/>
        </authorList>
    </citation>
    <scope>NUCLEOTIDE SEQUENCE</scope>
    <source>
        <strain evidence="4">PS1010</strain>
    </source>
</reference>
<evidence type="ECO:0008006" key="6">
    <source>
        <dbReference type="Google" id="ProtNLM"/>
    </source>
</evidence>
<dbReference type="Gene3D" id="3.90.215.10">
    <property type="entry name" value="Gamma Fibrinogen, chain A, domain 1"/>
    <property type="match status" value="1"/>
</dbReference>
<dbReference type="Gene3D" id="3.10.100.10">
    <property type="entry name" value="Mannose-Binding Protein A, subunit A"/>
    <property type="match status" value="1"/>
</dbReference>
<dbReference type="Pfam" id="PF00147">
    <property type="entry name" value="Fibrinogen_C"/>
    <property type="match status" value="1"/>
</dbReference>
<organism evidence="4 5">
    <name type="scientific">Caenorhabditis angaria</name>
    <dbReference type="NCBI Taxonomy" id="860376"/>
    <lineage>
        <taxon>Eukaryota</taxon>
        <taxon>Metazoa</taxon>
        <taxon>Ecdysozoa</taxon>
        <taxon>Nematoda</taxon>
        <taxon>Chromadorea</taxon>
        <taxon>Rhabditida</taxon>
        <taxon>Rhabditina</taxon>
        <taxon>Rhabditomorpha</taxon>
        <taxon>Rhabditoidea</taxon>
        <taxon>Rhabditidae</taxon>
        <taxon>Peloderinae</taxon>
        <taxon>Caenorhabditis</taxon>
    </lineage>
</organism>
<dbReference type="NCBIfam" id="NF040941">
    <property type="entry name" value="GGGWT_bact"/>
    <property type="match status" value="1"/>
</dbReference>
<dbReference type="InterPro" id="IPR020837">
    <property type="entry name" value="Fibrinogen_CS"/>
</dbReference>
<feature type="domain" description="C-type lectin" evidence="2">
    <location>
        <begin position="21"/>
        <end position="130"/>
    </location>
</feature>
<keyword evidence="5" id="KW-1185">Reference proteome</keyword>
<dbReference type="PROSITE" id="PS51406">
    <property type="entry name" value="FIBRINOGEN_C_2"/>
    <property type="match status" value="1"/>
</dbReference>
<dbReference type="PROSITE" id="PS50041">
    <property type="entry name" value="C_TYPE_LECTIN_2"/>
    <property type="match status" value="1"/>
</dbReference>
<protein>
    <recommendedName>
        <fullName evidence="6">Fibrinogen C-terminal domain-containing protein</fullName>
    </recommendedName>
</protein>
<evidence type="ECO:0000259" key="3">
    <source>
        <dbReference type="PROSITE" id="PS51406"/>
    </source>
</evidence>
<evidence type="ECO:0000256" key="1">
    <source>
        <dbReference type="ARBA" id="ARBA00023157"/>
    </source>
</evidence>
<sequence>MSFNFVSHVSSDCAAGDIQNTQENCVHVENIAATWQEGENFCTAHNGHLASVHNAFDMTSLRKVASSCQNFWLGGKCESGSNCQWTDGTTFDYTNFRNGNKGSENCVVADTKSGLWSTQSCALTSCIACEIKGQMRDCQDWLQAGYSDSGKYTILINNKETEVYCDMSTYNGGWIVFQNRVDGSESFWDRSWDDYKNGFGTDMSDSSNFWLGNEAIYQLTSLAPGNVTLRVEIYGDRSPNSSYTNDYWWGHYQQFLVGPETKNYTLLNIYTDWSNPIGNATTAWYDMTYSIGAPFSTVDRINDPRTECVTQFQMGGWWLHNCALSTLNGAYIPKQWDNGYGVFWIVDGADYIIHPYKTRMLLRREL</sequence>
<dbReference type="CDD" id="cd00037">
    <property type="entry name" value="CLECT"/>
    <property type="match status" value="1"/>
</dbReference>
<feature type="domain" description="Fibrinogen C-terminal" evidence="3">
    <location>
        <begin position="129"/>
        <end position="366"/>
    </location>
</feature>
<dbReference type="InterPro" id="IPR016186">
    <property type="entry name" value="C-type_lectin-like/link_sf"/>
</dbReference>
<dbReference type="AlphaFoldDB" id="A0A9P1IVG6"/>
<dbReference type="PANTHER" id="PTHR19143">
    <property type="entry name" value="FIBRINOGEN/TENASCIN/ANGIOPOEITIN"/>
    <property type="match status" value="1"/>
</dbReference>
<dbReference type="SMART" id="SM00186">
    <property type="entry name" value="FBG"/>
    <property type="match status" value="1"/>
</dbReference>